<dbReference type="SUPFAM" id="SSF111369">
    <property type="entry name" value="HlyD-like secretion proteins"/>
    <property type="match status" value="1"/>
</dbReference>
<evidence type="ECO:0000256" key="2">
    <source>
        <dbReference type="ARBA" id="ARBA00023054"/>
    </source>
</evidence>
<proteinExistence type="predicted"/>
<evidence type="ECO:0000256" key="1">
    <source>
        <dbReference type="ARBA" id="ARBA00004196"/>
    </source>
</evidence>
<feature type="coiled-coil region" evidence="3">
    <location>
        <begin position="123"/>
        <end position="185"/>
    </location>
</feature>
<gene>
    <name evidence="4" type="ORF">GCM10009433_24020</name>
</gene>
<dbReference type="InterPro" id="IPR008719">
    <property type="entry name" value="N2O_reductase_NosL"/>
</dbReference>
<keyword evidence="2 3" id="KW-0175">Coiled coil</keyword>
<comment type="caution">
    <text evidence="4">The sequence shown here is derived from an EMBL/GenBank/DDBJ whole genome shotgun (WGS) entry which is preliminary data.</text>
</comment>
<dbReference type="RefSeq" id="WP_224454588.1">
    <property type="nucleotide sequence ID" value="NZ_BAAAGG010000022.1"/>
</dbReference>
<dbReference type="InterPro" id="IPR050465">
    <property type="entry name" value="UPF0194_transport"/>
</dbReference>
<evidence type="ECO:0000256" key="3">
    <source>
        <dbReference type="SAM" id="Coils"/>
    </source>
</evidence>
<sequence>MTEKGKQRKFDAIECMVNYIKEEPQNFENAKLLVANYNQPGEMISAENSAYLISENLPSPMGANLTAFASTAEAKEAQEKLEGQVYQWNELKEVIQANSSSVLAEISVLSARLETAKINRNRIKQMLGENAATQQQLDNIQGEINALNQQINSVKSKNTSVLTELQLIEIQLKELEDLLQKSMIKSPINGRVLNTYAEASEVAQYGKPLFEIADLSRLEIRAYISELQLTDFSLGNKVEVKVDSQNGMISYEGVITWISDEAEFTPKIIQTKEERVALVYAIKVEVENDGKLKIGMPAEVWLK</sequence>
<evidence type="ECO:0000313" key="5">
    <source>
        <dbReference type="Proteomes" id="UP001500185"/>
    </source>
</evidence>
<dbReference type="Gene3D" id="2.40.30.170">
    <property type="match status" value="1"/>
</dbReference>
<organism evidence="4 5">
    <name type="scientific">Psychroflexus lacisalsi</name>
    <dbReference type="NCBI Taxonomy" id="503928"/>
    <lineage>
        <taxon>Bacteria</taxon>
        <taxon>Pseudomonadati</taxon>
        <taxon>Bacteroidota</taxon>
        <taxon>Flavobacteriia</taxon>
        <taxon>Flavobacteriales</taxon>
        <taxon>Flavobacteriaceae</taxon>
        <taxon>Psychroflexus</taxon>
    </lineage>
</organism>
<keyword evidence="5" id="KW-1185">Reference proteome</keyword>
<evidence type="ECO:0008006" key="6">
    <source>
        <dbReference type="Google" id="ProtNLM"/>
    </source>
</evidence>
<dbReference type="Proteomes" id="UP001500185">
    <property type="component" value="Unassembled WGS sequence"/>
</dbReference>
<dbReference type="EMBL" id="BAAAGG010000022">
    <property type="protein sequence ID" value="GAA0763055.1"/>
    <property type="molecule type" value="Genomic_DNA"/>
</dbReference>
<dbReference type="Pfam" id="PF05573">
    <property type="entry name" value="NosL"/>
    <property type="match status" value="1"/>
</dbReference>
<dbReference type="PANTHER" id="PTHR32347">
    <property type="entry name" value="EFFLUX SYSTEM COMPONENT YKNX-RELATED"/>
    <property type="match status" value="1"/>
</dbReference>
<evidence type="ECO:0000313" key="4">
    <source>
        <dbReference type="EMBL" id="GAA0763055.1"/>
    </source>
</evidence>
<reference evidence="5" key="1">
    <citation type="journal article" date="2019" name="Int. J. Syst. Evol. Microbiol.">
        <title>The Global Catalogue of Microorganisms (GCM) 10K type strain sequencing project: providing services to taxonomists for standard genome sequencing and annotation.</title>
        <authorList>
            <consortium name="The Broad Institute Genomics Platform"/>
            <consortium name="The Broad Institute Genome Sequencing Center for Infectious Disease"/>
            <person name="Wu L."/>
            <person name="Ma J."/>
        </authorList>
    </citation>
    <scope>NUCLEOTIDE SEQUENCE [LARGE SCALE GENOMIC DNA]</scope>
    <source>
        <strain evidence="5">JCM 16231</strain>
    </source>
</reference>
<comment type="subcellular location">
    <subcellularLocation>
        <location evidence="1">Cell envelope</location>
    </subcellularLocation>
</comment>
<dbReference type="SUPFAM" id="SSF160387">
    <property type="entry name" value="NosL/MerB-like"/>
    <property type="match status" value="1"/>
</dbReference>
<accession>A0ABP3VNG8</accession>
<dbReference type="PANTHER" id="PTHR32347:SF23">
    <property type="entry name" value="BLL5650 PROTEIN"/>
    <property type="match status" value="1"/>
</dbReference>
<protein>
    <recommendedName>
        <fullName evidence="6">HlyD family secretion protein</fullName>
    </recommendedName>
</protein>
<name>A0ABP3VNG8_9FLAO</name>